<feature type="active site" description="Nucleophile" evidence="1">
    <location>
        <position position="13"/>
    </location>
</feature>
<dbReference type="AlphaFoldDB" id="A0A3P7NW90"/>
<evidence type="ECO:0000259" key="3">
    <source>
        <dbReference type="Pfam" id="PF13192"/>
    </source>
</evidence>
<dbReference type="OrthoDB" id="9800630at2"/>
<accession>A0A3P7NW90</accession>
<dbReference type="Proteomes" id="UP000279029">
    <property type="component" value="Chromosome"/>
</dbReference>
<evidence type="ECO:0000256" key="1">
    <source>
        <dbReference type="PIRSR" id="PIRSR037031-50"/>
    </source>
</evidence>
<organism evidence="4 5">
    <name type="scientific">Petrocella atlantisensis</name>
    <dbReference type="NCBI Taxonomy" id="2173034"/>
    <lineage>
        <taxon>Bacteria</taxon>
        <taxon>Bacillati</taxon>
        <taxon>Bacillota</taxon>
        <taxon>Clostridia</taxon>
        <taxon>Lachnospirales</taxon>
        <taxon>Vallitaleaceae</taxon>
        <taxon>Petrocella</taxon>
    </lineage>
</organism>
<dbReference type="KEGG" id="cbar:PATL70BA_1578"/>
<dbReference type="SUPFAM" id="SSF52833">
    <property type="entry name" value="Thioredoxin-like"/>
    <property type="match status" value="1"/>
</dbReference>
<protein>
    <submittedName>
        <fullName evidence="4">Thioredoxin</fullName>
    </submittedName>
</protein>
<feature type="active site" description="Nucleophile" evidence="1">
    <location>
        <position position="10"/>
    </location>
</feature>
<name>A0A3P7NW90_9FIRM</name>
<keyword evidence="2" id="KW-1015">Disulfide bond</keyword>
<dbReference type="InterPro" id="IPR012336">
    <property type="entry name" value="Thioredoxin-like_fold"/>
</dbReference>
<keyword evidence="2" id="KW-0676">Redox-active center</keyword>
<dbReference type="PANTHER" id="PTHR36450:SF1">
    <property type="entry name" value="THIOREDOXIN"/>
    <property type="match status" value="1"/>
</dbReference>
<dbReference type="Gene3D" id="3.40.30.10">
    <property type="entry name" value="Glutaredoxin"/>
    <property type="match status" value="1"/>
</dbReference>
<dbReference type="EMBL" id="LR130778">
    <property type="protein sequence ID" value="VDN47464.1"/>
    <property type="molecule type" value="Genomic_DNA"/>
</dbReference>
<keyword evidence="5" id="KW-1185">Reference proteome</keyword>
<feature type="disulfide bond" description="Redox-active" evidence="2">
    <location>
        <begin position="10"/>
        <end position="13"/>
    </location>
</feature>
<dbReference type="PANTHER" id="PTHR36450">
    <property type="entry name" value="THIOREDOXIN"/>
    <property type="match status" value="1"/>
</dbReference>
<dbReference type="Pfam" id="PF13192">
    <property type="entry name" value="Thioredoxin_3"/>
    <property type="match status" value="1"/>
</dbReference>
<feature type="domain" description="Thioredoxin-like fold" evidence="3">
    <location>
        <begin position="1"/>
        <end position="75"/>
    </location>
</feature>
<dbReference type="PIRSF" id="PIRSF037031">
    <property type="entry name" value="Redox_disulphide_2"/>
    <property type="match status" value="1"/>
</dbReference>
<gene>
    <name evidence="4" type="ORF">PATL70BA_1578</name>
</gene>
<proteinExistence type="predicted"/>
<reference evidence="4 5" key="1">
    <citation type="submission" date="2018-09" db="EMBL/GenBank/DDBJ databases">
        <authorList>
            <person name="Postec A."/>
        </authorList>
    </citation>
    <scope>NUCLEOTIDE SEQUENCE [LARGE SCALE GENOMIC DNA]</scope>
    <source>
        <strain evidence="4">70B-A</strain>
    </source>
</reference>
<sequence>MEIKVLGPGCKNCTNLEANTKKALAELNIEATVEKVTDMKEIIGYGVMSTPALVVDGTLKVMGRVPKPSEIKEYLV</sequence>
<dbReference type="InterPro" id="IPR005243">
    <property type="entry name" value="THIRX-like_proc"/>
</dbReference>
<evidence type="ECO:0000313" key="4">
    <source>
        <dbReference type="EMBL" id="VDN47464.1"/>
    </source>
</evidence>
<dbReference type="NCBIfam" id="TIGR00412">
    <property type="entry name" value="redox_disulf_2"/>
    <property type="match status" value="1"/>
</dbReference>
<evidence type="ECO:0000256" key="2">
    <source>
        <dbReference type="PIRSR" id="PIRSR037031-51"/>
    </source>
</evidence>
<dbReference type="RefSeq" id="WP_125136775.1">
    <property type="nucleotide sequence ID" value="NZ_LR130778.1"/>
</dbReference>
<dbReference type="InterPro" id="IPR036249">
    <property type="entry name" value="Thioredoxin-like_sf"/>
</dbReference>
<evidence type="ECO:0000313" key="5">
    <source>
        <dbReference type="Proteomes" id="UP000279029"/>
    </source>
</evidence>